<evidence type="ECO:0000313" key="2">
    <source>
        <dbReference type="EMBL" id="SMH54962.1"/>
    </source>
</evidence>
<sequence length="160" mass="16452">MTQKKISCSAALALAGLLAGGAATDAAAANQFRGNACIITASPACAALGWSVGNCAAARLYPPNWNGNANRTGLSLYWGYYAQNFTYPSGSMVGAVMRPLQASGIGNGMFTYSATGRIAGQVPAAPAAGTAVLSNTIYINGFEESCNVTLRFQGQRYPLP</sequence>
<gene>
    <name evidence="2" type="ORF">SAMN02982922_5260</name>
</gene>
<name>A0A1X7PSD6_9HYPH</name>
<dbReference type="RefSeq" id="WP_085466860.1">
    <property type="nucleotide sequence ID" value="NZ_FXBL01000004.1"/>
</dbReference>
<organism evidence="2 3">
    <name type="scientific">Mesorhizobium australicum</name>
    <dbReference type="NCBI Taxonomy" id="536018"/>
    <lineage>
        <taxon>Bacteria</taxon>
        <taxon>Pseudomonadati</taxon>
        <taxon>Pseudomonadota</taxon>
        <taxon>Alphaproteobacteria</taxon>
        <taxon>Hyphomicrobiales</taxon>
        <taxon>Phyllobacteriaceae</taxon>
        <taxon>Mesorhizobium</taxon>
    </lineage>
</organism>
<evidence type="ECO:0000313" key="3">
    <source>
        <dbReference type="Proteomes" id="UP000193083"/>
    </source>
</evidence>
<dbReference type="AlphaFoldDB" id="A0A1X7PSD6"/>
<protein>
    <submittedName>
        <fullName evidence="2">Uncharacterized protein</fullName>
    </submittedName>
</protein>
<accession>A0A1X7PSD6</accession>
<dbReference type="EMBL" id="FXBL01000004">
    <property type="protein sequence ID" value="SMH54962.1"/>
    <property type="molecule type" value="Genomic_DNA"/>
</dbReference>
<evidence type="ECO:0000256" key="1">
    <source>
        <dbReference type="SAM" id="SignalP"/>
    </source>
</evidence>
<feature type="chain" id="PRO_5012530388" evidence="1">
    <location>
        <begin position="29"/>
        <end position="160"/>
    </location>
</feature>
<proteinExistence type="predicted"/>
<keyword evidence="3" id="KW-1185">Reference proteome</keyword>
<keyword evidence="1" id="KW-0732">Signal</keyword>
<dbReference type="Proteomes" id="UP000193083">
    <property type="component" value="Unassembled WGS sequence"/>
</dbReference>
<reference evidence="2 3" key="1">
    <citation type="submission" date="2017-04" db="EMBL/GenBank/DDBJ databases">
        <authorList>
            <person name="Afonso C.L."/>
            <person name="Miller P.J."/>
            <person name="Scott M.A."/>
            <person name="Spackman E."/>
            <person name="Goraichik I."/>
            <person name="Dimitrov K.M."/>
            <person name="Suarez D.L."/>
            <person name="Swayne D.E."/>
        </authorList>
    </citation>
    <scope>NUCLEOTIDE SEQUENCE [LARGE SCALE GENOMIC DNA]</scope>
    <source>
        <strain evidence="2 3">B5P</strain>
    </source>
</reference>
<feature type="signal peptide" evidence="1">
    <location>
        <begin position="1"/>
        <end position="28"/>
    </location>
</feature>